<proteinExistence type="predicted"/>
<accession>A0A382W9Q6</accession>
<evidence type="ECO:0000259" key="1">
    <source>
        <dbReference type="Pfam" id="PF12705"/>
    </source>
</evidence>
<protein>
    <recommendedName>
        <fullName evidence="1">PD-(D/E)XK endonuclease-like domain-containing protein</fullName>
    </recommendedName>
</protein>
<gene>
    <name evidence="2" type="ORF">METZ01_LOCUS408460</name>
</gene>
<feature type="non-terminal residue" evidence="2">
    <location>
        <position position="279"/>
    </location>
</feature>
<feature type="domain" description="PD-(D/E)XK endonuclease-like" evidence="1">
    <location>
        <begin position="194"/>
        <end position="268"/>
    </location>
</feature>
<organism evidence="2">
    <name type="scientific">marine metagenome</name>
    <dbReference type="NCBI Taxonomy" id="408172"/>
    <lineage>
        <taxon>unclassified sequences</taxon>
        <taxon>metagenomes</taxon>
        <taxon>ecological metagenomes</taxon>
    </lineage>
</organism>
<feature type="non-terminal residue" evidence="2">
    <location>
        <position position="1"/>
    </location>
</feature>
<name>A0A382W9Q6_9ZZZZ</name>
<evidence type="ECO:0000313" key="2">
    <source>
        <dbReference type="EMBL" id="SVD55606.1"/>
    </source>
</evidence>
<dbReference type="AlphaFoldDB" id="A0A382W9Q6"/>
<sequence length="279" mass="31689">TADEICIEAIAKLNERLARLDAVVPTKAGRNAAQELTLVLDALGREALFPERPADTIDLQGWLELAWEDAPHLIVAGANEGLLPEFIHGDRFLPESLRMPLGLRTNGDRFARDAWLLELLVSSRGRDGRVDFFVGRQRHNGDPLKPSRLLFRCPDAQLAKRVAHLFDDLPPDEQPPAWKATWPLRIKDLKPVERLSPTAIRTYLACPYRFYLRHVLRMESLDFDLREQDARGFGSLMHRVLEAFGNDETIRNSTSPDVIYRFLAAELKRQVAQDFGAHP</sequence>
<dbReference type="EMBL" id="UINC01158199">
    <property type="protein sequence ID" value="SVD55606.1"/>
    <property type="molecule type" value="Genomic_DNA"/>
</dbReference>
<dbReference type="InterPro" id="IPR038726">
    <property type="entry name" value="PDDEXK_AddAB-type"/>
</dbReference>
<dbReference type="Pfam" id="PF12705">
    <property type="entry name" value="PDDEXK_1"/>
    <property type="match status" value="1"/>
</dbReference>
<reference evidence="2" key="1">
    <citation type="submission" date="2018-05" db="EMBL/GenBank/DDBJ databases">
        <authorList>
            <person name="Lanie J.A."/>
            <person name="Ng W.-L."/>
            <person name="Kazmierczak K.M."/>
            <person name="Andrzejewski T.M."/>
            <person name="Davidsen T.M."/>
            <person name="Wayne K.J."/>
            <person name="Tettelin H."/>
            <person name="Glass J.I."/>
            <person name="Rusch D."/>
            <person name="Podicherti R."/>
            <person name="Tsui H.-C.T."/>
            <person name="Winkler M.E."/>
        </authorList>
    </citation>
    <scope>NUCLEOTIDE SEQUENCE</scope>
</reference>